<dbReference type="InterPro" id="IPR011008">
    <property type="entry name" value="Dimeric_a/b-barrel"/>
</dbReference>
<dbReference type="Pfam" id="PF01037">
    <property type="entry name" value="AsnC_trans_reg"/>
    <property type="match status" value="1"/>
</dbReference>
<dbReference type="Gene3D" id="3.30.70.920">
    <property type="match status" value="1"/>
</dbReference>
<organism evidence="2 3">
    <name type="scientific">Nocardia goodfellowii</name>
    <dbReference type="NCBI Taxonomy" id="882446"/>
    <lineage>
        <taxon>Bacteria</taxon>
        <taxon>Bacillati</taxon>
        <taxon>Actinomycetota</taxon>
        <taxon>Actinomycetes</taxon>
        <taxon>Mycobacteriales</taxon>
        <taxon>Nocardiaceae</taxon>
        <taxon>Nocardia</taxon>
    </lineage>
</organism>
<keyword evidence="3" id="KW-1185">Reference proteome</keyword>
<proteinExistence type="predicted"/>
<evidence type="ECO:0000313" key="3">
    <source>
        <dbReference type="Proteomes" id="UP001519325"/>
    </source>
</evidence>
<sequence length="87" mass="10092">MLTLTHESPEHHRRLSETLRAHSSVQQCFLLSGRWDYAVLVAASSVRELRDLGNHLFKSDDNIRRYDTMFIHDTVKQGTFLPAELLI</sequence>
<gene>
    <name evidence="2" type="ORF">BJ987_003060</name>
</gene>
<reference evidence="2 3" key="1">
    <citation type="submission" date="2021-03" db="EMBL/GenBank/DDBJ databases">
        <title>Sequencing the genomes of 1000 actinobacteria strains.</title>
        <authorList>
            <person name="Klenk H.-P."/>
        </authorList>
    </citation>
    <scope>NUCLEOTIDE SEQUENCE [LARGE SCALE GENOMIC DNA]</scope>
    <source>
        <strain evidence="2 3">DSM 45516</strain>
    </source>
</reference>
<name>A0ABS4QEN3_9NOCA</name>
<feature type="domain" description="Transcription regulator AsnC/Lrp ligand binding" evidence="1">
    <location>
        <begin position="9"/>
        <end position="71"/>
    </location>
</feature>
<comment type="caution">
    <text evidence="2">The sequence shown here is derived from an EMBL/GenBank/DDBJ whole genome shotgun (WGS) entry which is preliminary data.</text>
</comment>
<dbReference type="SUPFAM" id="SSF54909">
    <property type="entry name" value="Dimeric alpha+beta barrel"/>
    <property type="match status" value="1"/>
</dbReference>
<dbReference type="RefSeq" id="WP_245365976.1">
    <property type="nucleotide sequence ID" value="NZ_JAGGMR010000001.1"/>
</dbReference>
<dbReference type="InterPro" id="IPR019887">
    <property type="entry name" value="Tscrpt_reg_AsnC/Lrp_C"/>
</dbReference>
<dbReference type="GO" id="GO:0003677">
    <property type="term" value="F:DNA binding"/>
    <property type="evidence" value="ECO:0007669"/>
    <property type="project" value="UniProtKB-KW"/>
</dbReference>
<evidence type="ECO:0000313" key="2">
    <source>
        <dbReference type="EMBL" id="MBP2190159.1"/>
    </source>
</evidence>
<accession>A0ABS4QEN3</accession>
<dbReference type="Proteomes" id="UP001519325">
    <property type="component" value="Unassembled WGS sequence"/>
</dbReference>
<keyword evidence="2" id="KW-0238">DNA-binding</keyword>
<dbReference type="EMBL" id="JAGGMR010000001">
    <property type="protein sequence ID" value="MBP2190159.1"/>
    <property type="molecule type" value="Genomic_DNA"/>
</dbReference>
<evidence type="ECO:0000259" key="1">
    <source>
        <dbReference type="Pfam" id="PF01037"/>
    </source>
</evidence>
<protein>
    <submittedName>
        <fullName evidence="2">DNA-binding Lrp family transcriptional regulator</fullName>
    </submittedName>
</protein>